<dbReference type="AlphaFoldDB" id="A0A0D7CGQ7"/>
<accession>A0A0D7CGQ7</accession>
<proteinExistence type="predicted"/>
<protein>
    <submittedName>
        <fullName evidence="1">Uncharacterized protein</fullName>
    </submittedName>
</protein>
<dbReference type="PATRIC" id="fig|1240678.4.peg.6309"/>
<comment type="caution">
    <text evidence="1">The sequence shown here is derived from an EMBL/GenBank/DDBJ whole genome shotgun (WGS) entry which is preliminary data.</text>
</comment>
<evidence type="ECO:0000313" key="2">
    <source>
        <dbReference type="Proteomes" id="UP000032458"/>
    </source>
</evidence>
<dbReference type="Proteomes" id="UP000032458">
    <property type="component" value="Unassembled WGS sequence"/>
</dbReference>
<dbReference type="RefSeq" id="WP_030064166.1">
    <property type="nucleotide sequence ID" value="NZ_JRKI01000035.1"/>
</dbReference>
<keyword evidence="2" id="KW-1185">Reference proteome</keyword>
<organism evidence="1 2">
    <name type="scientific">Streptomyces natalensis ATCC 27448</name>
    <dbReference type="NCBI Taxonomy" id="1240678"/>
    <lineage>
        <taxon>Bacteria</taxon>
        <taxon>Bacillati</taxon>
        <taxon>Actinomycetota</taxon>
        <taxon>Actinomycetes</taxon>
        <taxon>Kitasatosporales</taxon>
        <taxon>Streptomycetaceae</taxon>
        <taxon>Streptomyces</taxon>
    </lineage>
</organism>
<reference evidence="1 2" key="1">
    <citation type="submission" date="2014-09" db="EMBL/GenBank/DDBJ databases">
        <title>Draft genome sequence of Streptomyces natalensis ATCC 27448, producer of the antifungal pimaricin.</title>
        <authorList>
            <person name="Mendes M.V."/>
            <person name="Beites T."/>
            <person name="Pires S."/>
            <person name="Santos C.L."/>
            <person name="Moradas-Ferreira P."/>
        </authorList>
    </citation>
    <scope>NUCLEOTIDE SEQUENCE [LARGE SCALE GENOMIC DNA]</scope>
    <source>
        <strain evidence="1 2">ATCC 27448</strain>
    </source>
</reference>
<gene>
    <name evidence="1" type="ORF">SNA_29480</name>
</gene>
<dbReference type="EMBL" id="JRKI01000035">
    <property type="protein sequence ID" value="KIZ15055.1"/>
    <property type="molecule type" value="Genomic_DNA"/>
</dbReference>
<name>A0A0D7CGQ7_9ACTN</name>
<sequence>MTQQYFDKEQLKDLVAISDFKGFQPVSTDSYSDGEILKTIMAKGGMKMLLFCAIQTAVVGSGNKVFGEFIMNGETINVKTIYKEFDVRDDLSLQSKIDPGELTPRRLQCFYRVQINEYLLQNPDIAPYLWKKFSTLKEEFRAITFPGAESLVANKEEGLYLLETYKTLDNRLDLNIAERIRRVLLARGIITIQDIVE</sequence>
<evidence type="ECO:0000313" key="1">
    <source>
        <dbReference type="EMBL" id="KIZ15055.1"/>
    </source>
</evidence>